<dbReference type="EMBL" id="CP065997">
    <property type="protein sequence ID" value="QQB35431.1"/>
    <property type="molecule type" value="Genomic_DNA"/>
</dbReference>
<feature type="domain" description="Transposase DDE" evidence="2">
    <location>
        <begin position="393"/>
        <end position="446"/>
    </location>
</feature>
<proteinExistence type="predicted"/>
<dbReference type="AlphaFoldDB" id="A0A7T4B499"/>
<dbReference type="PANTHER" id="PTHR33803">
    <property type="entry name" value="IS1478 TRANSPOSASE"/>
    <property type="match status" value="1"/>
</dbReference>
<accession>A0A7T4B499</accession>
<dbReference type="InterPro" id="IPR025668">
    <property type="entry name" value="Tnp_DDE_dom"/>
</dbReference>
<evidence type="ECO:0000313" key="4">
    <source>
        <dbReference type="Proteomes" id="UP000595231"/>
    </source>
</evidence>
<protein>
    <submittedName>
        <fullName evidence="3">IS5 family transposase</fullName>
    </submittedName>
</protein>
<evidence type="ECO:0000259" key="1">
    <source>
        <dbReference type="Pfam" id="PF05598"/>
    </source>
</evidence>
<gene>
    <name evidence="3" type="ORF">I6I07_02010</name>
</gene>
<dbReference type="InterPro" id="IPR047710">
    <property type="entry name" value="Transpos_IS5-like"/>
</dbReference>
<name>A0A7T4B499_9BURK</name>
<organism evidence="3 4">
    <name type="scientific">Achromobacter deleyi</name>
    <dbReference type="NCBI Taxonomy" id="1353891"/>
    <lineage>
        <taxon>Bacteria</taxon>
        <taxon>Pseudomonadati</taxon>
        <taxon>Pseudomonadota</taxon>
        <taxon>Betaproteobacteria</taxon>
        <taxon>Burkholderiales</taxon>
        <taxon>Alcaligenaceae</taxon>
        <taxon>Achromobacter</taxon>
    </lineage>
</organism>
<evidence type="ECO:0000259" key="2">
    <source>
        <dbReference type="Pfam" id="PF13751"/>
    </source>
</evidence>
<dbReference type="Proteomes" id="UP000595231">
    <property type="component" value="Chromosome"/>
</dbReference>
<dbReference type="RefSeq" id="WP_180188947.1">
    <property type="nucleotide sequence ID" value="NZ_CP065997.1"/>
</dbReference>
<dbReference type="Pfam" id="PF05598">
    <property type="entry name" value="DUF772"/>
    <property type="match status" value="1"/>
</dbReference>
<dbReference type="Pfam" id="PF13751">
    <property type="entry name" value="DDE_Tnp_1_6"/>
    <property type="match status" value="1"/>
</dbReference>
<sequence>MPETPDTADFFRPRLTEMIDLRHPLAVLASRLPWPQIEATLAPYFARQARTGRVLEHDDLFGPSLQVAGAGVAAAGRPRLPTRLMASLLYLKHAYKLSDEELVERWAENVVWQHFSGMTFYEPRLPCDATQIGRFRSALGEAGIEELLKATIDTAVASTAIKPAEFERVIVDTTVQEKAIAHPVDSRLLEIARHKVVAAARRAGIALKQTFAREGKTLRRKAGGYAHAKQFKRLQRVLKRQRTVLGIVLREVERKMAQAVDASPLTIHRLRELMGRAERIRTQKPKDKNKLYALHAPEAECIGKGKARKPYEFGVKVSVAVTHKQGLVVGTRSFTGNPYDGHTLAEQLEQVRILTEDTGASPKQAVVDLGFRGVDAANPDIEIIHRGRFKSLTDLQRRWLKRRPAVEPAIGHLKHDNGMDRCWLQGAKGDALHAVLCAAGYNIRWLLRAIVRLGLKGLLLRLIATLVQLAPARHVQEIPRSRGASRVSLARG</sequence>
<dbReference type="InterPro" id="IPR008490">
    <property type="entry name" value="Transposase_InsH_N"/>
</dbReference>
<dbReference type="PANTHER" id="PTHR33803:SF3">
    <property type="entry name" value="BLL1974 PROTEIN"/>
    <property type="match status" value="1"/>
</dbReference>
<feature type="domain" description="Transposase InsH N-terminal" evidence="1">
    <location>
        <begin position="74"/>
        <end position="137"/>
    </location>
</feature>
<dbReference type="NCBIfam" id="NF033578">
    <property type="entry name" value="transpos_IS5_1"/>
    <property type="match status" value="1"/>
</dbReference>
<reference evidence="3 4" key="1">
    <citation type="submission" date="2020-12" db="EMBL/GenBank/DDBJ databases">
        <title>FDA dAtabase for Regulatory Grade micrObial Sequences (FDA-ARGOS): Supporting development and validation of Infectious Disease Dx tests.</title>
        <authorList>
            <person name="Sproer C."/>
            <person name="Gronow S."/>
            <person name="Severitt S."/>
            <person name="Schroder I."/>
            <person name="Tallon L."/>
            <person name="Sadzewicz L."/>
            <person name="Zhao X."/>
            <person name="Boylan J."/>
            <person name="Ott S."/>
            <person name="Bowen H."/>
            <person name="Vavikolanu K."/>
            <person name="Mehta A."/>
            <person name="Aluvathingal J."/>
            <person name="Nadendla S."/>
            <person name="Lowell S."/>
            <person name="Myers T."/>
            <person name="Yan Y."/>
            <person name="Sichtig H."/>
        </authorList>
    </citation>
    <scope>NUCLEOTIDE SEQUENCE [LARGE SCALE GENOMIC DNA]</scope>
    <source>
        <strain evidence="3 4">FDAARGOS_1050</strain>
    </source>
</reference>
<evidence type="ECO:0000313" key="3">
    <source>
        <dbReference type="EMBL" id="QQB35431.1"/>
    </source>
</evidence>